<dbReference type="GO" id="GO:0044877">
    <property type="term" value="F:protein-containing complex binding"/>
    <property type="evidence" value="ECO:0007669"/>
    <property type="project" value="TreeGrafter"/>
</dbReference>
<evidence type="ECO:0000259" key="1">
    <source>
        <dbReference type="Pfam" id="PF04321"/>
    </source>
</evidence>
<sequence>DITDAEQVQQACQGAALIINLVGIMHESPPRYTFDSVQHQGARNVAQGAWQAGARLVHVSAIGADPHSTIPYPRTKGLGELAVRDAHPKAVIFRPSIVFGKEDDFFNRFARLARFLPVMPVFGGGHTKFQPVYVNDLAAGLCRVAWTDEYSGKIIEAGGPRVYSYREIMELTLKESGLHRPIVSLPWSVSAAQAWVLEKLPPNLFTLTQDQVNLLKIDNVVNSHAMTLSDLGIPLTPAEAVLPIWM</sequence>
<dbReference type="SUPFAM" id="SSF51735">
    <property type="entry name" value="NAD(P)-binding Rossmann-fold domains"/>
    <property type="match status" value="1"/>
</dbReference>
<reference evidence="3" key="1">
    <citation type="journal article" date="2018" name="Nat. Microbiol.">
        <title>Leveraging single-cell genomics to expand the fungal tree of life.</title>
        <authorList>
            <person name="Ahrendt S.R."/>
            <person name="Quandt C.A."/>
            <person name="Ciobanu D."/>
            <person name="Clum A."/>
            <person name="Salamov A."/>
            <person name="Andreopoulos B."/>
            <person name="Cheng J.F."/>
            <person name="Woyke T."/>
            <person name="Pelin A."/>
            <person name="Henrissat B."/>
            <person name="Reynolds N.K."/>
            <person name="Benny G.L."/>
            <person name="Smith M.E."/>
            <person name="James T.Y."/>
            <person name="Grigoriev I.V."/>
        </authorList>
    </citation>
    <scope>NUCLEOTIDE SEQUENCE [LARGE SCALE GENOMIC DNA]</scope>
    <source>
        <strain evidence="3">RSA 468</strain>
    </source>
</reference>
<evidence type="ECO:0000313" key="3">
    <source>
        <dbReference type="Proteomes" id="UP000268162"/>
    </source>
</evidence>
<dbReference type="InterPro" id="IPR029903">
    <property type="entry name" value="RmlD-like-bd"/>
</dbReference>
<feature type="non-terminal residue" evidence="2">
    <location>
        <position position="1"/>
    </location>
</feature>
<organism evidence="2 3">
    <name type="scientific">Dimargaris cristalligena</name>
    <dbReference type="NCBI Taxonomy" id="215637"/>
    <lineage>
        <taxon>Eukaryota</taxon>
        <taxon>Fungi</taxon>
        <taxon>Fungi incertae sedis</taxon>
        <taxon>Zoopagomycota</taxon>
        <taxon>Kickxellomycotina</taxon>
        <taxon>Dimargaritomycetes</taxon>
        <taxon>Dimargaritales</taxon>
        <taxon>Dimargaritaceae</taxon>
        <taxon>Dimargaris</taxon>
    </lineage>
</organism>
<dbReference type="InterPro" id="IPR036291">
    <property type="entry name" value="NAD(P)-bd_dom_sf"/>
</dbReference>
<dbReference type="STRING" id="215637.A0A4P9ZPN7"/>
<evidence type="ECO:0000313" key="2">
    <source>
        <dbReference type="EMBL" id="RKP34310.1"/>
    </source>
</evidence>
<gene>
    <name evidence="2" type="ORF">BJ085DRAFT_12173</name>
</gene>
<dbReference type="PANTHER" id="PTHR12126">
    <property type="entry name" value="NADH-UBIQUINONE OXIDOREDUCTASE 39 KDA SUBUNIT-RELATED"/>
    <property type="match status" value="1"/>
</dbReference>
<keyword evidence="3" id="KW-1185">Reference proteome</keyword>
<dbReference type="CDD" id="cd05271">
    <property type="entry name" value="NDUFA9_like_SDR_a"/>
    <property type="match status" value="1"/>
</dbReference>
<dbReference type="EMBL" id="ML003257">
    <property type="protein sequence ID" value="RKP34310.1"/>
    <property type="molecule type" value="Genomic_DNA"/>
</dbReference>
<dbReference type="Pfam" id="PF04321">
    <property type="entry name" value="RmlD_sub_bind"/>
    <property type="match status" value="1"/>
</dbReference>
<dbReference type="Gene3D" id="3.40.50.720">
    <property type="entry name" value="NAD(P)-binding Rossmann-like Domain"/>
    <property type="match status" value="1"/>
</dbReference>
<feature type="domain" description="RmlD-like substrate binding" evidence="1">
    <location>
        <begin position="72"/>
        <end position="145"/>
    </location>
</feature>
<accession>A0A4P9ZPN7</accession>
<name>A0A4P9ZPN7_9FUNG</name>
<dbReference type="PANTHER" id="PTHR12126:SF11">
    <property type="entry name" value="NADH DEHYDROGENASE [UBIQUINONE] 1 ALPHA SUBCOMPLEX SUBUNIT 9, MITOCHONDRIAL"/>
    <property type="match status" value="1"/>
</dbReference>
<dbReference type="InterPro" id="IPR051207">
    <property type="entry name" value="ComplexI_NDUFA9_subunit"/>
</dbReference>
<feature type="non-terminal residue" evidence="2">
    <location>
        <position position="246"/>
    </location>
</feature>
<proteinExistence type="predicted"/>
<dbReference type="AlphaFoldDB" id="A0A4P9ZPN7"/>
<protein>
    <recommendedName>
        <fullName evidence="1">RmlD-like substrate binding domain-containing protein</fullName>
    </recommendedName>
</protein>
<dbReference type="Proteomes" id="UP000268162">
    <property type="component" value="Unassembled WGS sequence"/>
</dbReference>